<evidence type="ECO:0000313" key="3">
    <source>
        <dbReference type="Proteomes" id="UP001314681"/>
    </source>
</evidence>
<accession>A0ABS6KB59</accession>
<dbReference type="InterPro" id="IPR051157">
    <property type="entry name" value="PDH/Transketolase"/>
</dbReference>
<dbReference type="InterPro" id="IPR029061">
    <property type="entry name" value="THDP-binding"/>
</dbReference>
<dbReference type="RefSeq" id="WP_238727120.1">
    <property type="nucleotide sequence ID" value="NZ_JAHQCX010000013.1"/>
</dbReference>
<dbReference type="EMBL" id="JAHQCX010000013">
    <property type="protein sequence ID" value="MBU9727750.1"/>
    <property type="molecule type" value="Genomic_DNA"/>
</dbReference>
<dbReference type="Pfam" id="PF02780">
    <property type="entry name" value="Transketolase_C"/>
    <property type="match status" value="1"/>
</dbReference>
<dbReference type="SMART" id="SM00861">
    <property type="entry name" value="Transket_pyr"/>
    <property type="match status" value="1"/>
</dbReference>
<proteinExistence type="predicted"/>
<dbReference type="SUPFAM" id="SSF52518">
    <property type="entry name" value="Thiamin diphosphate-binding fold (THDP-binding)"/>
    <property type="match status" value="1"/>
</dbReference>
<keyword evidence="3" id="KW-1185">Reference proteome</keyword>
<dbReference type="Gene3D" id="3.40.50.920">
    <property type="match status" value="1"/>
</dbReference>
<dbReference type="InterPro" id="IPR033248">
    <property type="entry name" value="Transketolase_C"/>
</dbReference>
<feature type="domain" description="Transketolase-like pyrimidine-binding" evidence="1">
    <location>
        <begin position="10"/>
        <end position="176"/>
    </location>
</feature>
<sequence>MKSSREMDVKKMKEVIGQTILEILVEDPETIYLDADLMSCIDTKSWAEQNPKRAINCGIAEANMVGIACGLAATGFKPMIHTFGSFASRRCYDQVYLSAGYAQNDITVLGSDPGICAEYNGGTHMPFEDMALYRALPTATVFDIADAIELKFVMKKAVRMKGVKYIRAGRGRMVKIYNEDSKLQIGKGSVLRHGGDAVIIASGIMVAEALEASDLLRKENIEITVVDMFTIKPLDRDCVLKYADLTGAVITAENHNRIGGLYSAVCELLAQELPVPVECVAVEDEFGEVGSLNYLKQRFELNADHIVRKVRKALDRKISEQKKRC</sequence>
<dbReference type="PANTHER" id="PTHR43825:SF1">
    <property type="entry name" value="TRANSKETOLASE-LIKE PYRIMIDINE-BINDING DOMAIN-CONTAINING PROTEIN"/>
    <property type="match status" value="1"/>
</dbReference>
<gene>
    <name evidence="2" type="ORF">KTH90_17205</name>
</gene>
<evidence type="ECO:0000259" key="1">
    <source>
        <dbReference type="SMART" id="SM00861"/>
    </source>
</evidence>
<dbReference type="InterPro" id="IPR005475">
    <property type="entry name" value="Transketolase-like_Pyr-bd"/>
</dbReference>
<dbReference type="InterPro" id="IPR009014">
    <property type="entry name" value="Transketo_C/PFOR_II"/>
</dbReference>
<organism evidence="2 3">
    <name type="scientific">Diplocloster modestus</name>
    <dbReference type="NCBI Taxonomy" id="2850322"/>
    <lineage>
        <taxon>Bacteria</taxon>
        <taxon>Bacillati</taxon>
        <taxon>Bacillota</taxon>
        <taxon>Clostridia</taxon>
        <taxon>Lachnospirales</taxon>
        <taxon>Lachnospiraceae</taxon>
        <taxon>Diplocloster</taxon>
    </lineage>
</organism>
<dbReference type="Pfam" id="PF02779">
    <property type="entry name" value="Transket_pyr"/>
    <property type="match status" value="1"/>
</dbReference>
<name>A0ABS6KB59_9FIRM</name>
<dbReference type="Gene3D" id="3.40.50.970">
    <property type="match status" value="1"/>
</dbReference>
<evidence type="ECO:0000313" key="2">
    <source>
        <dbReference type="EMBL" id="MBU9727750.1"/>
    </source>
</evidence>
<protein>
    <submittedName>
        <fullName evidence="2">Transketolase family protein</fullName>
    </submittedName>
</protein>
<comment type="caution">
    <text evidence="2">The sequence shown here is derived from an EMBL/GenBank/DDBJ whole genome shotgun (WGS) entry which is preliminary data.</text>
</comment>
<dbReference type="CDD" id="cd07033">
    <property type="entry name" value="TPP_PYR_DXS_TK_like"/>
    <property type="match status" value="1"/>
</dbReference>
<dbReference type="PANTHER" id="PTHR43825">
    <property type="entry name" value="PYRUVATE DEHYDROGENASE E1 COMPONENT"/>
    <property type="match status" value="1"/>
</dbReference>
<dbReference type="Proteomes" id="UP001314681">
    <property type="component" value="Unassembled WGS sequence"/>
</dbReference>
<dbReference type="SUPFAM" id="SSF52922">
    <property type="entry name" value="TK C-terminal domain-like"/>
    <property type="match status" value="1"/>
</dbReference>
<reference evidence="2 3" key="1">
    <citation type="submission" date="2021-06" db="EMBL/GenBank/DDBJ databases">
        <title>Description of novel taxa of the family Lachnospiraceae.</title>
        <authorList>
            <person name="Chaplin A.V."/>
            <person name="Sokolova S.R."/>
            <person name="Pikina A.P."/>
            <person name="Korzhanova M."/>
            <person name="Belova V."/>
            <person name="Korostin D."/>
            <person name="Efimov B.A."/>
        </authorList>
    </citation>
    <scope>NUCLEOTIDE SEQUENCE [LARGE SCALE GENOMIC DNA]</scope>
    <source>
        <strain evidence="2 3">ASD4241</strain>
    </source>
</reference>